<sequence>MKTNNPLVQRKTSHTLPSLTPQIYGTLLS</sequence>
<organism evidence="1">
    <name type="scientific">Anguilla anguilla</name>
    <name type="common">European freshwater eel</name>
    <name type="synonym">Muraena anguilla</name>
    <dbReference type="NCBI Taxonomy" id="7936"/>
    <lineage>
        <taxon>Eukaryota</taxon>
        <taxon>Metazoa</taxon>
        <taxon>Chordata</taxon>
        <taxon>Craniata</taxon>
        <taxon>Vertebrata</taxon>
        <taxon>Euteleostomi</taxon>
        <taxon>Actinopterygii</taxon>
        <taxon>Neopterygii</taxon>
        <taxon>Teleostei</taxon>
        <taxon>Anguilliformes</taxon>
        <taxon>Anguillidae</taxon>
        <taxon>Anguilla</taxon>
    </lineage>
</organism>
<dbReference type="EMBL" id="GBXM01055042">
    <property type="protein sequence ID" value="JAH53535.1"/>
    <property type="molecule type" value="Transcribed_RNA"/>
</dbReference>
<proteinExistence type="predicted"/>
<reference evidence="1" key="2">
    <citation type="journal article" date="2015" name="Fish Shellfish Immunol.">
        <title>Early steps in the European eel (Anguilla anguilla)-Vibrio vulnificus interaction in the gills: Role of the RtxA13 toxin.</title>
        <authorList>
            <person name="Callol A."/>
            <person name="Pajuelo D."/>
            <person name="Ebbesson L."/>
            <person name="Teles M."/>
            <person name="MacKenzie S."/>
            <person name="Amaro C."/>
        </authorList>
    </citation>
    <scope>NUCLEOTIDE SEQUENCE</scope>
</reference>
<protein>
    <submittedName>
        <fullName evidence="1">Uncharacterized protein</fullName>
    </submittedName>
</protein>
<evidence type="ECO:0000313" key="1">
    <source>
        <dbReference type="EMBL" id="JAH53535.1"/>
    </source>
</evidence>
<dbReference type="AlphaFoldDB" id="A0A0E9TKY6"/>
<reference evidence="1" key="1">
    <citation type="submission" date="2014-11" db="EMBL/GenBank/DDBJ databases">
        <authorList>
            <person name="Amaro Gonzalez C."/>
        </authorList>
    </citation>
    <scope>NUCLEOTIDE SEQUENCE</scope>
</reference>
<name>A0A0E9TKY6_ANGAN</name>
<accession>A0A0E9TKY6</accession>